<protein>
    <submittedName>
        <fullName evidence="2">Uncharacterized protein</fullName>
    </submittedName>
</protein>
<dbReference type="EMBL" id="CP051217">
    <property type="protein sequence ID" value="QJB67887.1"/>
    <property type="molecule type" value="Genomic_DNA"/>
</dbReference>
<feature type="transmembrane region" description="Helical" evidence="1">
    <location>
        <begin position="12"/>
        <end position="31"/>
    </location>
</feature>
<evidence type="ECO:0000256" key="1">
    <source>
        <dbReference type="SAM" id="Phobius"/>
    </source>
</evidence>
<feature type="transmembrane region" description="Helical" evidence="1">
    <location>
        <begin position="37"/>
        <end position="62"/>
    </location>
</feature>
<dbReference type="Proteomes" id="UP000501600">
    <property type="component" value="Chromosome"/>
</dbReference>
<evidence type="ECO:0000313" key="2">
    <source>
        <dbReference type="EMBL" id="QJB67887.1"/>
    </source>
</evidence>
<sequence length="71" mass="7902">MPVIEFIVKNILHFMPIIFGFAFFGPLFAQIMDGLGWVSPLGLSTLTLGLIIGGAWGIFAFFRGSWIWARP</sequence>
<reference evidence="2 3" key="1">
    <citation type="submission" date="2020-04" db="EMBL/GenBank/DDBJ databases">
        <title>Genome sequence for Sphingorhabdus sp. strain M1.</title>
        <authorList>
            <person name="Park S.-J."/>
        </authorList>
    </citation>
    <scope>NUCLEOTIDE SEQUENCE [LARGE SCALE GENOMIC DNA]</scope>
    <source>
        <strain evidence="2 3">JK6</strain>
    </source>
</reference>
<keyword evidence="3" id="KW-1185">Reference proteome</keyword>
<evidence type="ECO:0000313" key="3">
    <source>
        <dbReference type="Proteomes" id="UP000501600"/>
    </source>
</evidence>
<dbReference type="RefSeq" id="WP_168817426.1">
    <property type="nucleotide sequence ID" value="NZ_CP051217.1"/>
</dbReference>
<keyword evidence="1" id="KW-0472">Membrane</keyword>
<keyword evidence="1" id="KW-1133">Transmembrane helix</keyword>
<dbReference type="KEGG" id="phao:HF685_13030"/>
<gene>
    <name evidence="2" type="ORF">HF685_13030</name>
</gene>
<accession>A0A6H2DIC0</accession>
<keyword evidence="1" id="KW-0812">Transmembrane</keyword>
<proteinExistence type="predicted"/>
<name>A0A6H2DIC0_9SPHN</name>
<organism evidence="2 3">
    <name type="scientific">Parasphingorhabdus halotolerans</name>
    <dbReference type="NCBI Taxonomy" id="2725558"/>
    <lineage>
        <taxon>Bacteria</taxon>
        <taxon>Pseudomonadati</taxon>
        <taxon>Pseudomonadota</taxon>
        <taxon>Alphaproteobacteria</taxon>
        <taxon>Sphingomonadales</taxon>
        <taxon>Sphingomonadaceae</taxon>
        <taxon>Parasphingorhabdus</taxon>
    </lineage>
</organism>
<dbReference type="AlphaFoldDB" id="A0A6H2DIC0"/>